<comment type="function">
    <text evidence="12">Cytochrome bo(3) ubiquinol terminal oxidase is the component of the aerobic respiratory chain of E.coli that predominates when cells are grown at high aeration. Has proton pump activity across the membrane in addition to electron transfer, pumping 2 protons/electron.</text>
</comment>
<keyword evidence="5" id="KW-0813">Transport</keyword>
<dbReference type="GO" id="GO:0009486">
    <property type="term" value="F:cytochrome bo3 ubiquinol oxidase activity"/>
    <property type="evidence" value="ECO:0007669"/>
    <property type="project" value="InterPro"/>
</dbReference>
<sequence>MSAHDQTISGHGDGHAHHHEHHEEEVGPHATLGGYLTGFVLSVFLTAIPFWLVMGNVFDKSSTTAVAILLIGAVQIVVHMIYFLHMNAKSEGGWNMLSLMFTLVLVVITLSGSLWVMYHLNTNMMPHMRPMPGSGSAILPPRSQ</sequence>
<evidence type="ECO:0000256" key="5">
    <source>
        <dbReference type="ARBA" id="ARBA00022448"/>
    </source>
</evidence>
<evidence type="ECO:0000256" key="3">
    <source>
        <dbReference type="ARBA" id="ARBA00011700"/>
    </source>
</evidence>
<evidence type="ECO:0000256" key="11">
    <source>
        <dbReference type="ARBA" id="ARBA00023136"/>
    </source>
</evidence>
<dbReference type="STRING" id="190721.ACS15_1602"/>
<dbReference type="GO" id="GO:0005886">
    <property type="term" value="C:plasma membrane"/>
    <property type="evidence" value="ECO:0007669"/>
    <property type="project" value="UniProtKB-SubCell"/>
</dbReference>
<evidence type="ECO:0000256" key="14">
    <source>
        <dbReference type="ARBA" id="ARBA00030211"/>
    </source>
</evidence>
<organism evidence="17 18">
    <name type="scientific">Ralstonia insidiosa</name>
    <dbReference type="NCBI Taxonomy" id="190721"/>
    <lineage>
        <taxon>Bacteria</taxon>
        <taxon>Pseudomonadati</taxon>
        <taxon>Pseudomonadota</taxon>
        <taxon>Betaproteobacteria</taxon>
        <taxon>Burkholderiales</taxon>
        <taxon>Burkholderiaceae</taxon>
        <taxon>Ralstonia</taxon>
    </lineage>
</organism>
<comment type="subcellular location">
    <subcellularLocation>
        <location evidence="1">Cell membrane</location>
        <topology evidence="1">Multi-pass membrane protein</topology>
    </subcellularLocation>
</comment>
<evidence type="ECO:0000256" key="2">
    <source>
        <dbReference type="ARBA" id="ARBA00008079"/>
    </source>
</evidence>
<evidence type="ECO:0000313" key="18">
    <source>
        <dbReference type="Proteomes" id="UP000078572"/>
    </source>
</evidence>
<dbReference type="PANTHER" id="PTHR36835:SF1">
    <property type="entry name" value="CYTOCHROME BO(3) UBIQUINOL OXIDASE SUBUNIT 4"/>
    <property type="match status" value="1"/>
</dbReference>
<dbReference type="InterPro" id="IPR014210">
    <property type="entry name" value="Cyt_o_ubiqinol_oxidase_su4"/>
</dbReference>
<accession>A0A191ZW28</accession>
<dbReference type="GeneID" id="61525825"/>
<dbReference type="AlphaFoldDB" id="A0A191ZW28"/>
<proteinExistence type="inferred from homology"/>
<evidence type="ECO:0000256" key="1">
    <source>
        <dbReference type="ARBA" id="ARBA00004651"/>
    </source>
</evidence>
<keyword evidence="10" id="KW-0560">Oxidoreductase</keyword>
<dbReference type="Pfam" id="PF03626">
    <property type="entry name" value="COX4_pro"/>
    <property type="match status" value="1"/>
</dbReference>
<evidence type="ECO:0000256" key="12">
    <source>
        <dbReference type="ARBA" id="ARBA00025694"/>
    </source>
</evidence>
<dbReference type="GO" id="GO:0019646">
    <property type="term" value="P:aerobic electron transport chain"/>
    <property type="evidence" value="ECO:0007669"/>
    <property type="project" value="TreeGrafter"/>
</dbReference>
<dbReference type="RefSeq" id="WP_064803119.1">
    <property type="nucleotide sequence ID" value="NZ_CP016022.1"/>
</dbReference>
<dbReference type="GO" id="GO:0015990">
    <property type="term" value="P:electron transport coupled proton transport"/>
    <property type="evidence" value="ECO:0007669"/>
    <property type="project" value="InterPro"/>
</dbReference>
<keyword evidence="7" id="KW-0812">Transmembrane</keyword>
<gene>
    <name evidence="17" type="ORF">A9Y76_07315</name>
</gene>
<dbReference type="InterPro" id="IPR050968">
    <property type="entry name" value="Cytochrome_c_oxidase_bac_sub4"/>
</dbReference>
<dbReference type="GO" id="GO:0009319">
    <property type="term" value="C:cytochrome o ubiquinol oxidase complex"/>
    <property type="evidence" value="ECO:0007669"/>
    <property type="project" value="TreeGrafter"/>
</dbReference>
<keyword evidence="11" id="KW-0472">Membrane</keyword>
<dbReference type="OrthoDB" id="2375888at2"/>
<protein>
    <recommendedName>
        <fullName evidence="4">Cytochrome bo(3) ubiquinol oxidase subunit 4</fullName>
    </recommendedName>
    <alternativeName>
        <fullName evidence="16">Cytochrome o ubiquinol oxidase subunit 4</fullName>
    </alternativeName>
    <alternativeName>
        <fullName evidence="13">Oxidase bo(3) subunit 4</fullName>
    </alternativeName>
    <alternativeName>
        <fullName evidence="14">Ubiquinol oxidase polypeptide IV</fullName>
    </alternativeName>
    <alternativeName>
        <fullName evidence="15">Ubiquinol oxidase subunit 4</fullName>
    </alternativeName>
</protein>
<dbReference type="EMBL" id="CP016022">
    <property type="protein sequence ID" value="ANJ72288.1"/>
    <property type="molecule type" value="Genomic_DNA"/>
</dbReference>
<comment type="similarity">
    <text evidence="2">Belongs to the cytochrome c oxidase bacterial subunit 4 family.</text>
</comment>
<name>A0A191ZW28_9RALS</name>
<evidence type="ECO:0000256" key="10">
    <source>
        <dbReference type="ARBA" id="ARBA00023002"/>
    </source>
</evidence>
<evidence type="ECO:0000256" key="8">
    <source>
        <dbReference type="ARBA" id="ARBA00022982"/>
    </source>
</evidence>
<keyword evidence="18" id="KW-1185">Reference proteome</keyword>
<evidence type="ECO:0000313" key="17">
    <source>
        <dbReference type="EMBL" id="ANJ72288.1"/>
    </source>
</evidence>
<dbReference type="Proteomes" id="UP000078572">
    <property type="component" value="Chromosome 1"/>
</dbReference>
<reference evidence="18" key="1">
    <citation type="submission" date="2016-06" db="EMBL/GenBank/DDBJ databases">
        <authorList>
            <person name="Xu Y."/>
            <person name="Nagy A."/>
            <person name="Yan X."/>
            <person name="Kim S.W."/>
            <person name="Haley B."/>
            <person name="Liu N.T."/>
            <person name="Nou X."/>
        </authorList>
    </citation>
    <scope>NUCLEOTIDE SEQUENCE [LARGE SCALE GENOMIC DNA]</scope>
    <source>
        <strain evidence="18">ATCC 49129</strain>
    </source>
</reference>
<evidence type="ECO:0000256" key="13">
    <source>
        <dbReference type="ARBA" id="ARBA00030071"/>
    </source>
</evidence>
<dbReference type="InterPro" id="IPR005171">
    <property type="entry name" value="Cyt_c_oxidase_su4_prok"/>
</dbReference>
<evidence type="ECO:0000256" key="16">
    <source>
        <dbReference type="ARBA" id="ARBA00032185"/>
    </source>
</evidence>
<dbReference type="GO" id="GO:0015078">
    <property type="term" value="F:proton transmembrane transporter activity"/>
    <property type="evidence" value="ECO:0007669"/>
    <property type="project" value="TreeGrafter"/>
</dbReference>
<comment type="subunit">
    <text evidence="3">Heterooctamer of two A chains, two B chains, two C chains and two D chains.</text>
</comment>
<keyword evidence="9" id="KW-1133">Transmembrane helix</keyword>
<evidence type="ECO:0000256" key="15">
    <source>
        <dbReference type="ARBA" id="ARBA00031887"/>
    </source>
</evidence>
<evidence type="ECO:0000256" key="4">
    <source>
        <dbReference type="ARBA" id="ARBA00014689"/>
    </source>
</evidence>
<keyword evidence="8" id="KW-0249">Electron transport</keyword>
<keyword evidence="6" id="KW-1003">Cell membrane</keyword>
<dbReference type="PANTHER" id="PTHR36835">
    <property type="entry name" value="CYTOCHROME BO(3) UBIQUINOL OXIDASE SUBUNIT 4"/>
    <property type="match status" value="1"/>
</dbReference>
<dbReference type="NCBIfam" id="TIGR02847">
    <property type="entry name" value="CyoD"/>
    <property type="match status" value="1"/>
</dbReference>
<evidence type="ECO:0000256" key="6">
    <source>
        <dbReference type="ARBA" id="ARBA00022475"/>
    </source>
</evidence>
<evidence type="ECO:0000256" key="7">
    <source>
        <dbReference type="ARBA" id="ARBA00022692"/>
    </source>
</evidence>
<evidence type="ECO:0000256" key="9">
    <source>
        <dbReference type="ARBA" id="ARBA00022989"/>
    </source>
</evidence>